<dbReference type="InterPro" id="IPR057191">
    <property type="entry name" value="DUF7869"/>
</dbReference>
<evidence type="ECO:0000313" key="4">
    <source>
        <dbReference type="Proteomes" id="UP001152797"/>
    </source>
</evidence>
<protein>
    <recommendedName>
        <fullName evidence="1">DUF7869 domain-containing protein</fullName>
    </recommendedName>
</protein>
<dbReference type="PANTHER" id="PTHR33153">
    <property type="entry name" value="MYND-TYPE DOMAIN-CONTAINING PROTEIN"/>
    <property type="match status" value="1"/>
</dbReference>
<sequence>MEFYMCAAEQLPEVEAQTEEADEGAFQQTFRWSVEVTAPERIAALVGGQMEDYRVPIRYLPPGKLVDLWYQFLSWVETQRKQGAAAEGEAAIPSWATFYRCWTELFHKRCLRFREKSQHAECDDSCFRFRQQLGRGGISAADRVQIASRWRAHLTQQWMDRSIYWSLRFASRSRDFGVLVVIADSMDKTKWCYPKYHQMHRLPHELENFSRPRMVLTAVLAHGWRTSVYVSDDETVNHGANMVCEVLSRTLQSIFEEKGLVPQHLCLQCDNTVAFSKNSDTHLWVAYAVARGLIASGSVNYLTKGHTHEDVDGFLSELLPTLRRNCFNSVADVIALLREDLAKKESSGETLIVEEAVPRNYSSFLEQLRIKIYNCFMPRGDTSVPHSFTYKRRSDLSSKEVGQLTGTNREGHARDVFGICKSRMSDPARDSFKPVLVLPFAFMDWVGTYDSIPIMPRKVVSPERAKALERLAMILEGNPYHNAEGAATLRKLAACKDWEDEVKNFSFFMQDPEVVPTVLPTHGSEEFSHLPKVCRPMLAKFG</sequence>
<evidence type="ECO:0000313" key="2">
    <source>
        <dbReference type="EMBL" id="CAI4012410.1"/>
    </source>
</evidence>
<feature type="domain" description="DUF7869" evidence="1">
    <location>
        <begin position="212"/>
        <end position="344"/>
    </location>
</feature>
<reference evidence="2" key="1">
    <citation type="submission" date="2022-10" db="EMBL/GenBank/DDBJ databases">
        <authorList>
            <person name="Chen Y."/>
            <person name="Dougan E. K."/>
            <person name="Chan C."/>
            <person name="Rhodes N."/>
            <person name="Thang M."/>
        </authorList>
    </citation>
    <scope>NUCLEOTIDE SEQUENCE</scope>
</reference>
<dbReference type="AlphaFoldDB" id="A0A9P1DLD8"/>
<dbReference type="Pfam" id="PF25273">
    <property type="entry name" value="DUF7869"/>
    <property type="match status" value="1"/>
</dbReference>
<keyword evidence="4" id="KW-1185">Reference proteome</keyword>
<evidence type="ECO:0000259" key="1">
    <source>
        <dbReference type="Pfam" id="PF25273"/>
    </source>
</evidence>
<dbReference type="EMBL" id="CAMXCT030005446">
    <property type="protein sequence ID" value="CAL4799722.1"/>
    <property type="molecule type" value="Genomic_DNA"/>
</dbReference>
<dbReference type="Proteomes" id="UP001152797">
    <property type="component" value="Unassembled WGS sequence"/>
</dbReference>
<dbReference type="OrthoDB" id="448881at2759"/>
<comment type="caution">
    <text evidence="2">The sequence shown here is derived from an EMBL/GenBank/DDBJ whole genome shotgun (WGS) entry which is preliminary data.</text>
</comment>
<accession>A0A9P1DLD8</accession>
<dbReference type="PANTHER" id="PTHR33153:SF3">
    <property type="entry name" value="TRAFFICKING PROTEIN PARTICLE COMPLEX SUBUNIT 11 DOMAIN-CONTAINING PROTEIN"/>
    <property type="match status" value="1"/>
</dbReference>
<name>A0A9P1DLD8_9DINO</name>
<dbReference type="EMBL" id="CAMXCT010005446">
    <property type="protein sequence ID" value="CAI4012410.1"/>
    <property type="molecule type" value="Genomic_DNA"/>
</dbReference>
<evidence type="ECO:0000313" key="3">
    <source>
        <dbReference type="EMBL" id="CAL1165785.1"/>
    </source>
</evidence>
<proteinExistence type="predicted"/>
<dbReference type="EMBL" id="CAMXCT020005446">
    <property type="protein sequence ID" value="CAL1165785.1"/>
    <property type="molecule type" value="Genomic_DNA"/>
</dbReference>
<organism evidence="2">
    <name type="scientific">Cladocopium goreaui</name>
    <dbReference type="NCBI Taxonomy" id="2562237"/>
    <lineage>
        <taxon>Eukaryota</taxon>
        <taxon>Sar</taxon>
        <taxon>Alveolata</taxon>
        <taxon>Dinophyceae</taxon>
        <taxon>Suessiales</taxon>
        <taxon>Symbiodiniaceae</taxon>
        <taxon>Cladocopium</taxon>
    </lineage>
</organism>
<reference evidence="3" key="2">
    <citation type="submission" date="2024-04" db="EMBL/GenBank/DDBJ databases">
        <authorList>
            <person name="Chen Y."/>
            <person name="Shah S."/>
            <person name="Dougan E. K."/>
            <person name="Thang M."/>
            <person name="Chan C."/>
        </authorList>
    </citation>
    <scope>NUCLEOTIDE SEQUENCE [LARGE SCALE GENOMIC DNA]</scope>
</reference>
<gene>
    <name evidence="2" type="ORF">C1SCF055_LOCUS37472</name>
</gene>